<dbReference type="AlphaFoldDB" id="A0A3A1YY99"/>
<dbReference type="RefSeq" id="WP_119516068.1">
    <property type="nucleotide sequence ID" value="NZ_NQYH01000005.1"/>
</dbReference>
<accession>A0A3A1YY99</accession>
<dbReference type="EMBL" id="NQYH01000005">
    <property type="protein sequence ID" value="RIY41067.1"/>
    <property type="molecule type" value="Genomic_DNA"/>
</dbReference>
<evidence type="ECO:0000313" key="2">
    <source>
        <dbReference type="Proteomes" id="UP000266206"/>
    </source>
</evidence>
<comment type="caution">
    <text evidence="1">The sequence shown here is derived from an EMBL/GenBank/DDBJ whole genome shotgun (WGS) entry which is preliminary data.</text>
</comment>
<evidence type="ECO:0000313" key="1">
    <source>
        <dbReference type="EMBL" id="RIY41067.1"/>
    </source>
</evidence>
<sequence>MLPDPPSFDPQAPAVTRRWSDPVSEVMYNSAAPSERGMHENVVLIRVRDLINQFHKNWLLSEDDTMTGHIVRADIAKKLNKLDKWLFPNIVGSRLSGEAVLEIAKLVDNATAVRRTWLEVMPGLDFRNEELNRGRNWSALLRPEALKLLTDAINREKAKG</sequence>
<name>A0A3A1YY99_9BURK</name>
<organism evidence="1 2">
    <name type="scientific">Neopusillimonas maritima</name>
    <dbReference type="NCBI Taxonomy" id="2026239"/>
    <lineage>
        <taxon>Bacteria</taxon>
        <taxon>Pseudomonadati</taxon>
        <taxon>Pseudomonadota</taxon>
        <taxon>Betaproteobacteria</taxon>
        <taxon>Burkholderiales</taxon>
        <taxon>Alcaligenaceae</taxon>
        <taxon>Neopusillimonas</taxon>
    </lineage>
</organism>
<gene>
    <name evidence="1" type="ORF">CJP73_07925</name>
</gene>
<dbReference type="OrthoDB" id="9918764at2"/>
<protein>
    <submittedName>
        <fullName evidence="1">Uncharacterized protein</fullName>
    </submittedName>
</protein>
<dbReference type="Proteomes" id="UP000266206">
    <property type="component" value="Unassembled WGS sequence"/>
</dbReference>
<proteinExistence type="predicted"/>
<reference evidence="1 2" key="1">
    <citation type="submission" date="2017-08" db="EMBL/GenBank/DDBJ databases">
        <title>Pusillimonas indicus sp. nov., a member of the family Alcaligenaceae isolated from surface seawater.</title>
        <authorList>
            <person name="Li J."/>
        </authorList>
    </citation>
    <scope>NUCLEOTIDE SEQUENCE [LARGE SCALE GENOMIC DNA]</scope>
    <source>
        <strain evidence="1 2">L52-1-41</strain>
    </source>
</reference>